<dbReference type="PANTHER" id="PTHR10322">
    <property type="entry name" value="DNA POLYMERASE CATALYTIC SUBUNIT"/>
    <property type="match status" value="1"/>
</dbReference>
<dbReference type="EMBL" id="LGRX02035483">
    <property type="protein sequence ID" value="KAK3234631.1"/>
    <property type="molecule type" value="Genomic_DNA"/>
</dbReference>
<organism evidence="9 10">
    <name type="scientific">Cymbomonas tetramitiformis</name>
    <dbReference type="NCBI Taxonomy" id="36881"/>
    <lineage>
        <taxon>Eukaryota</taxon>
        <taxon>Viridiplantae</taxon>
        <taxon>Chlorophyta</taxon>
        <taxon>Pyramimonadophyceae</taxon>
        <taxon>Pyramimonadales</taxon>
        <taxon>Pyramimonadaceae</taxon>
        <taxon>Cymbomonas</taxon>
    </lineage>
</organism>
<keyword evidence="5" id="KW-0239">DNA-directed DNA polymerase</keyword>
<dbReference type="InterPro" id="IPR023211">
    <property type="entry name" value="DNA_pol_palm_dom_sf"/>
</dbReference>
<dbReference type="InterPro" id="IPR017964">
    <property type="entry name" value="DNA-dir_DNA_pol_B_CS"/>
</dbReference>
<dbReference type="InterPro" id="IPR006134">
    <property type="entry name" value="DNA-dir_DNA_pol_B_multi_dom"/>
</dbReference>
<dbReference type="Gene3D" id="3.90.1600.10">
    <property type="entry name" value="Palm domain of DNA polymerase"/>
    <property type="match status" value="1"/>
</dbReference>
<protein>
    <recommendedName>
        <fullName evidence="2">DNA-directed DNA polymerase</fullName>
        <ecNumber evidence="2">2.7.7.7</ecNumber>
    </recommendedName>
</protein>
<dbReference type="SUPFAM" id="SSF56672">
    <property type="entry name" value="DNA/RNA polymerases"/>
    <property type="match status" value="1"/>
</dbReference>
<dbReference type="GO" id="GO:0006261">
    <property type="term" value="P:DNA-templated DNA replication"/>
    <property type="evidence" value="ECO:0007669"/>
    <property type="project" value="TreeGrafter"/>
</dbReference>
<keyword evidence="3" id="KW-0808">Transferase</keyword>
<dbReference type="GO" id="GO:0003887">
    <property type="term" value="F:DNA-directed DNA polymerase activity"/>
    <property type="evidence" value="ECO:0007669"/>
    <property type="project" value="UniProtKB-KW"/>
</dbReference>
<evidence type="ECO:0000256" key="7">
    <source>
        <dbReference type="ARBA" id="ARBA00049244"/>
    </source>
</evidence>
<evidence type="ECO:0000313" key="9">
    <source>
        <dbReference type="EMBL" id="KAK3234631.1"/>
    </source>
</evidence>
<dbReference type="PROSITE" id="PS00116">
    <property type="entry name" value="DNA_POLYMERASE_B"/>
    <property type="match status" value="1"/>
</dbReference>
<comment type="caution">
    <text evidence="9">The sequence shown here is derived from an EMBL/GenBank/DDBJ whole genome shotgun (WGS) entry which is preliminary data.</text>
</comment>
<reference evidence="9 10" key="1">
    <citation type="journal article" date="2015" name="Genome Biol. Evol.">
        <title>Comparative Genomics of a Bacterivorous Green Alga Reveals Evolutionary Causalities and Consequences of Phago-Mixotrophic Mode of Nutrition.</title>
        <authorList>
            <person name="Burns J.A."/>
            <person name="Paasch A."/>
            <person name="Narechania A."/>
            <person name="Kim E."/>
        </authorList>
    </citation>
    <scope>NUCLEOTIDE SEQUENCE [LARGE SCALE GENOMIC DNA]</scope>
    <source>
        <strain evidence="9 10">PLY_AMNH</strain>
    </source>
</reference>
<dbReference type="PANTHER" id="PTHR10322:SF23">
    <property type="entry name" value="DNA POLYMERASE DELTA CATALYTIC SUBUNIT"/>
    <property type="match status" value="1"/>
</dbReference>
<proteinExistence type="inferred from homology"/>
<dbReference type="EC" id="2.7.7.7" evidence="2"/>
<name>A0AAE0BDW6_9CHLO</name>
<comment type="catalytic activity">
    <reaction evidence="7">
        <text>DNA(n) + a 2'-deoxyribonucleoside 5'-triphosphate = DNA(n+1) + diphosphate</text>
        <dbReference type="Rhea" id="RHEA:22508"/>
        <dbReference type="Rhea" id="RHEA-COMP:17339"/>
        <dbReference type="Rhea" id="RHEA-COMP:17340"/>
        <dbReference type="ChEBI" id="CHEBI:33019"/>
        <dbReference type="ChEBI" id="CHEBI:61560"/>
        <dbReference type="ChEBI" id="CHEBI:173112"/>
        <dbReference type="EC" id="2.7.7.7"/>
    </reaction>
</comment>
<dbReference type="GO" id="GO:0000166">
    <property type="term" value="F:nucleotide binding"/>
    <property type="evidence" value="ECO:0007669"/>
    <property type="project" value="InterPro"/>
</dbReference>
<evidence type="ECO:0000256" key="5">
    <source>
        <dbReference type="ARBA" id="ARBA00022932"/>
    </source>
</evidence>
<dbReference type="InterPro" id="IPR050240">
    <property type="entry name" value="DNA_pol_type-B"/>
</dbReference>
<evidence type="ECO:0000256" key="6">
    <source>
        <dbReference type="ARBA" id="ARBA00023125"/>
    </source>
</evidence>
<keyword evidence="6" id="KW-0238">DNA-binding</keyword>
<evidence type="ECO:0000256" key="4">
    <source>
        <dbReference type="ARBA" id="ARBA00022695"/>
    </source>
</evidence>
<evidence type="ECO:0000313" key="10">
    <source>
        <dbReference type="Proteomes" id="UP001190700"/>
    </source>
</evidence>
<dbReference type="Proteomes" id="UP001190700">
    <property type="component" value="Unassembled WGS sequence"/>
</dbReference>
<evidence type="ECO:0000256" key="3">
    <source>
        <dbReference type="ARBA" id="ARBA00022679"/>
    </source>
</evidence>
<dbReference type="PRINTS" id="PR00106">
    <property type="entry name" value="DNAPOLB"/>
</dbReference>
<comment type="similarity">
    <text evidence="1">Belongs to the DNA polymerase type-B family.</text>
</comment>
<evidence type="ECO:0000259" key="8">
    <source>
        <dbReference type="Pfam" id="PF00136"/>
    </source>
</evidence>
<dbReference type="Pfam" id="PF00136">
    <property type="entry name" value="DNA_pol_B"/>
    <property type="match status" value="1"/>
</dbReference>
<evidence type="ECO:0000256" key="1">
    <source>
        <dbReference type="ARBA" id="ARBA00005755"/>
    </source>
</evidence>
<dbReference type="AlphaFoldDB" id="A0AAE0BDW6"/>
<sequence length="1224" mass="140480">MCYPDLKPANIALWSDINEDMQLTFIDLDSLDHFEGQNGSATYPHPEINPEYNGLFTSEPKYMWWSFMCLLADVDRGYDACDFYWRKAAQRREEMVVPPYSLERFYTSEEGLLREHLHEVFGNDLEKCLWDTYLKFKTVNTIIELPTPRPTSLQQPNRVHDTIRILKEFLEQVKPLSLDRVRPKCGPRRDTKLLRLGGWINAFILEIYNEPPIDDTVKPIQTHVLDKMDTLYCVGKERVVDHDRIPKSAWWYPHHIKKEHIFIRNSEDYKYSLANDRPTFQLFISSNCEFLSFENCRIRGTYDGLHVIKRYTIEELSSMDTSKLDVQGEGDDDVNFRTSAVLSENERVNVIIDTESLRLYSVTYALLEEDLAGQEEVFLRESMGQCYHQDGWDIRRIDKMHVKRVTWNDDASVLTVSGIEVTADARDVIEYLAQVKRTALLVVKVVASEETAILGFMRRQGVHPYSWWNVVADTVECSEDGKLWTLRDPATSFFAQNSRCLPSRLHDAIRVHGVRELRERGDHCITIVMGGLSRGAQESDYGWCKVTLRRDNLSEERVAIRQLQDYLDRNSVDVLAGENVAETLGRLQARCREHAARTGEACTLDPGERLLLVDIGRAIRKASGVLSYASTMGVSRREFSANLTPTQRVLAESDLLFNALRQRRSVFVEMFMHGVVHKLMGRHLLLTVGEYQIDGVLALARHAYEQHGENATPPQYFVECRTAAECAARTGGSEVLPGGYNIPPCAGLHDAEVVALDFRAFYPSCITSYNIGKGLVEIGSRPAAESVGWQSLVPLHIGDTSSDVCDCCKRPTYRHDTATVLHQLRLGQRHMRIWQDTCDERIVRVRVCSDMISPASELLRNLLHRREEMKISGDNNAELVCKTLCNSVFGMFGYRGMRGRLNKFYDPACYIAIVQLGRSHLLRAAIALDKMNAGVVYGDTDSLFVTRTLGFQGDRFDECALQRVNDQVSVCEARAALLTTANEHAVRLHVAHRYTGMVIFSKKKYIAKESDDSTLRRVGFPKRPKYRENIQSLFVDFCVRFCFEHRKVDNRAIPSALHAINAFLLHFDVEKTSRESWFFTKDRENAHLQIRDAACNEIVRLDAAVESAVSTKMDVEHAVWDTIDKEMRDRLCPLLFVDTEWIKVNATARSMVRNHYQFRWKMLRTRSQRQAELSVANTQQDFVHCCKCRRVEVTQEDSDLNETRTAQVTARVKECADHGCDYWY</sequence>
<gene>
    <name evidence="9" type="ORF">CYMTET_55181</name>
</gene>
<dbReference type="InterPro" id="IPR006172">
    <property type="entry name" value="DNA-dir_DNA_pol_B"/>
</dbReference>
<accession>A0AAE0BDW6</accession>
<dbReference type="InterPro" id="IPR043502">
    <property type="entry name" value="DNA/RNA_pol_sf"/>
</dbReference>
<keyword evidence="10" id="KW-1185">Reference proteome</keyword>
<feature type="domain" description="DNA-directed DNA polymerase family B multifunctional" evidence="8">
    <location>
        <begin position="736"/>
        <end position="1012"/>
    </location>
</feature>
<dbReference type="GO" id="GO:0003677">
    <property type="term" value="F:DNA binding"/>
    <property type="evidence" value="ECO:0007669"/>
    <property type="project" value="UniProtKB-KW"/>
</dbReference>
<keyword evidence="4" id="KW-0548">Nucleotidyltransferase</keyword>
<evidence type="ECO:0000256" key="2">
    <source>
        <dbReference type="ARBA" id="ARBA00012417"/>
    </source>
</evidence>